<proteinExistence type="predicted"/>
<dbReference type="PANTHER" id="PTHR43072:SF8">
    <property type="entry name" value="ACYLTRANSFERASE FABY-RELATED"/>
    <property type="match status" value="1"/>
</dbReference>
<organism evidence="2 3">
    <name type="scientific">Ligilactobacillus ruminis</name>
    <dbReference type="NCBI Taxonomy" id="1623"/>
    <lineage>
        <taxon>Bacteria</taxon>
        <taxon>Bacillati</taxon>
        <taxon>Bacillota</taxon>
        <taxon>Bacilli</taxon>
        <taxon>Lactobacillales</taxon>
        <taxon>Lactobacillaceae</taxon>
        <taxon>Ligilactobacillus</taxon>
    </lineage>
</organism>
<dbReference type="PROSITE" id="PS51186">
    <property type="entry name" value="GNAT"/>
    <property type="match status" value="1"/>
</dbReference>
<evidence type="ECO:0000313" key="2">
    <source>
        <dbReference type="EMBL" id="SEM49792.1"/>
    </source>
</evidence>
<dbReference type="PANTHER" id="PTHR43072">
    <property type="entry name" value="N-ACETYLTRANSFERASE"/>
    <property type="match status" value="1"/>
</dbReference>
<evidence type="ECO:0000313" key="3">
    <source>
        <dbReference type="Proteomes" id="UP000182089"/>
    </source>
</evidence>
<dbReference type="SUPFAM" id="SSF55729">
    <property type="entry name" value="Acyl-CoA N-acyltransferases (Nat)"/>
    <property type="match status" value="1"/>
</dbReference>
<dbReference type="EMBL" id="FOCC01000003">
    <property type="protein sequence ID" value="SEM49792.1"/>
    <property type="molecule type" value="Genomic_DNA"/>
</dbReference>
<feature type="domain" description="N-acetyltransferase" evidence="1">
    <location>
        <begin position="1"/>
        <end position="169"/>
    </location>
</feature>
<dbReference type="InterPro" id="IPR016181">
    <property type="entry name" value="Acyl_CoA_acyltransferase"/>
</dbReference>
<gene>
    <name evidence="2" type="ORF">SAMN05216431_103139</name>
</gene>
<dbReference type="InterPro" id="IPR000182">
    <property type="entry name" value="GNAT_dom"/>
</dbReference>
<comment type="caution">
    <text evidence="2">The sequence shown here is derived from an EMBL/GenBank/DDBJ whole genome shotgun (WGS) entry which is preliminary data.</text>
</comment>
<sequence length="197" mass="22951">MELRFATSADAEALLKIYAPYVEKTAITFEYEVPSLAEFKQRITTISQRYPYLVAVEDGKIIGYAYVSAFKERKAYDWAVETSIYLDQTQRQKGLGTRMYQALEEILKLQEITNVNACITYCNPEDEYVTLASVKFHEKRGFHLVGKFSQCGYKFNRWYDMIWMEKFIQVHQKIQPAFKPIGTILTMAKPILAKYSD</sequence>
<accession>A0ABY1AAD0</accession>
<dbReference type="Gene3D" id="3.40.630.30">
    <property type="match status" value="1"/>
</dbReference>
<dbReference type="Proteomes" id="UP000182089">
    <property type="component" value="Unassembled WGS sequence"/>
</dbReference>
<reference evidence="2 3" key="1">
    <citation type="submission" date="2016-10" db="EMBL/GenBank/DDBJ databases">
        <authorList>
            <person name="Varghese N."/>
            <person name="Submissions S."/>
        </authorList>
    </citation>
    <scope>NUCLEOTIDE SEQUENCE [LARGE SCALE GENOMIC DNA]</scope>
    <source>
        <strain evidence="2 3">WC1T17</strain>
    </source>
</reference>
<name>A0ABY1AAD0_9LACO</name>
<dbReference type="Pfam" id="PF13420">
    <property type="entry name" value="Acetyltransf_4"/>
    <property type="match status" value="1"/>
</dbReference>
<dbReference type="CDD" id="cd04301">
    <property type="entry name" value="NAT_SF"/>
    <property type="match status" value="1"/>
</dbReference>
<evidence type="ECO:0000259" key="1">
    <source>
        <dbReference type="PROSITE" id="PS51186"/>
    </source>
</evidence>
<protein>
    <submittedName>
        <fullName evidence="2">Phosphinothricin acetyltransferase</fullName>
    </submittedName>
</protein>